<evidence type="ECO:0000313" key="1">
    <source>
        <dbReference type="EMBL" id="KZD22649.1"/>
    </source>
</evidence>
<reference evidence="1 2" key="1">
    <citation type="submission" date="2016-03" db="EMBL/GenBank/DDBJ databases">
        <title>Microsymbionts genomes from the relict species Vavilovia formosa (Stev.) Fed.</title>
        <authorList>
            <person name="Kopat V."/>
            <person name="Chirak E."/>
            <person name="Kimeklis A."/>
            <person name="Andronov E."/>
        </authorList>
    </citation>
    <scope>NUCLEOTIDE SEQUENCE [LARGE SCALE GENOMIC DNA]</scope>
    <source>
        <strain evidence="1 2">Vaf07</strain>
    </source>
</reference>
<dbReference type="AlphaFoldDB" id="A0A163YW90"/>
<evidence type="ECO:0000313" key="2">
    <source>
        <dbReference type="Proteomes" id="UP000076574"/>
    </source>
</evidence>
<dbReference type="STRING" id="943830.A4A58_28985"/>
<keyword evidence="2" id="KW-1185">Reference proteome</keyword>
<accession>A0A163YW90</accession>
<organism evidence="1 2">
    <name type="scientific">Tardiphaga robiniae</name>
    <dbReference type="NCBI Taxonomy" id="943830"/>
    <lineage>
        <taxon>Bacteria</taxon>
        <taxon>Pseudomonadati</taxon>
        <taxon>Pseudomonadota</taxon>
        <taxon>Alphaproteobacteria</taxon>
        <taxon>Hyphomicrobiales</taxon>
        <taxon>Nitrobacteraceae</taxon>
        <taxon>Tardiphaga</taxon>
    </lineage>
</organism>
<dbReference type="OrthoDB" id="8265657at2"/>
<sequence>MRFGINLRGDLAKLDDTEIAERYERLVSEKEKRLQKLPKFAKQTLFRWIFGLFLGRGPLHAPIFYKTQMFVGRILGALSQAWIDDDAANGYYSECELKDVQDEIERRIRQRKSAVGTL</sequence>
<comment type="caution">
    <text evidence="1">The sequence shown here is derived from an EMBL/GenBank/DDBJ whole genome shotgun (WGS) entry which is preliminary data.</text>
</comment>
<dbReference type="RefSeq" id="WP_068734306.1">
    <property type="nucleotide sequence ID" value="NZ_LVYV01000018.1"/>
</dbReference>
<protein>
    <submittedName>
        <fullName evidence="1">Uncharacterized protein</fullName>
    </submittedName>
</protein>
<gene>
    <name evidence="1" type="ORF">A4A58_28985</name>
</gene>
<dbReference type="Proteomes" id="UP000076574">
    <property type="component" value="Unassembled WGS sequence"/>
</dbReference>
<dbReference type="EMBL" id="LVYV01000018">
    <property type="protein sequence ID" value="KZD22649.1"/>
    <property type="molecule type" value="Genomic_DNA"/>
</dbReference>
<name>A0A163YW90_9BRAD</name>
<proteinExistence type="predicted"/>